<proteinExistence type="predicted"/>
<dbReference type="Proteomes" id="UP000887579">
    <property type="component" value="Unplaced"/>
</dbReference>
<reference evidence="2" key="1">
    <citation type="submission" date="2022-11" db="UniProtKB">
        <authorList>
            <consortium name="WormBaseParasite"/>
        </authorList>
    </citation>
    <scope>IDENTIFICATION</scope>
</reference>
<name>A0AC34FHA7_9BILA</name>
<dbReference type="WBParaSite" id="ES5_v2.g16404.t1">
    <property type="protein sequence ID" value="ES5_v2.g16404.t1"/>
    <property type="gene ID" value="ES5_v2.g16404"/>
</dbReference>
<sequence>MFVKQFRPPSFVRKVRGFSENVGKTIHEIDWSKYPVALGETIELCAGLMDKPSKNPLQTIREEIIEECGYNVAEDNIKLIKRYISSISISGSHQHLFYAEVDDSMKISEGGGNASEGEFISKVFMTIEEVKEYLEKDTVNSPPGFLYAVKWFLDQYELKLLPNKRS</sequence>
<accession>A0AC34FHA7</accession>
<evidence type="ECO:0000313" key="1">
    <source>
        <dbReference type="Proteomes" id="UP000887579"/>
    </source>
</evidence>
<evidence type="ECO:0000313" key="2">
    <source>
        <dbReference type="WBParaSite" id="ES5_v2.g16404.t1"/>
    </source>
</evidence>
<protein>
    <submittedName>
        <fullName evidence="2">Nudix hydrolase domain-containing protein</fullName>
    </submittedName>
</protein>
<organism evidence="1 2">
    <name type="scientific">Panagrolaimus sp. ES5</name>
    <dbReference type="NCBI Taxonomy" id="591445"/>
    <lineage>
        <taxon>Eukaryota</taxon>
        <taxon>Metazoa</taxon>
        <taxon>Ecdysozoa</taxon>
        <taxon>Nematoda</taxon>
        <taxon>Chromadorea</taxon>
        <taxon>Rhabditida</taxon>
        <taxon>Tylenchina</taxon>
        <taxon>Panagrolaimomorpha</taxon>
        <taxon>Panagrolaimoidea</taxon>
        <taxon>Panagrolaimidae</taxon>
        <taxon>Panagrolaimus</taxon>
    </lineage>
</organism>